<keyword evidence="5" id="KW-1185">Reference proteome</keyword>
<sequence>MNFFKALISWKLWLSIILGGALLIGLWFYAFKFLDNYTKHGVSVEVPDLSTLNINEAIQKLEELDLRYEVDSVKFTEDYPPYAILDFYPLQGSKVKPGRRIFIKSNPSTWRPVELPDLIDKSSRLAITQLHLRGFVLGDTIYVEDPARDAVLGVMFNGDTIQAGKLLPKGARVDLVLGRGFKMDMPVPQVEGLTLQEAKAILKDKFFDIGQIYYLGGTRDTIGTKVVYQDPPPNDNYDEGLPVSLWLSKKPTSQLRKELDSLNLVYRRKLDEKDSLFYNSIESSRTIDIKDLPEEIRNAIKYDQNTNEQMRPKEEPKAPAATGPKKIDTTGISID</sequence>
<feature type="domain" description="PASTA" evidence="3">
    <location>
        <begin position="41"/>
        <end position="107"/>
    </location>
</feature>
<evidence type="ECO:0000313" key="4">
    <source>
        <dbReference type="EMBL" id="MDG4946339.1"/>
    </source>
</evidence>
<dbReference type="EMBL" id="JANCMU010000004">
    <property type="protein sequence ID" value="MDG4946339.1"/>
    <property type="molecule type" value="Genomic_DNA"/>
</dbReference>
<dbReference type="InterPro" id="IPR005543">
    <property type="entry name" value="PASTA_dom"/>
</dbReference>
<dbReference type="SMART" id="SM00740">
    <property type="entry name" value="PASTA"/>
    <property type="match status" value="2"/>
</dbReference>
<accession>A0A9X4MYI6</accession>
<keyword evidence="2" id="KW-0812">Transmembrane</keyword>
<reference evidence="4" key="1">
    <citation type="submission" date="2022-07" db="EMBL/GenBank/DDBJ databases">
        <title>Description and genome-wide analysis of Profundicola chukchiensis gen. nov., sp. nov., marine bacteria isolated from bottom sediments of the Chukchi Sea.</title>
        <authorList>
            <person name="Romanenko L."/>
            <person name="Otstavnykh N."/>
            <person name="Kurilenko V."/>
            <person name="Eremeev V."/>
            <person name="Velansky P."/>
            <person name="Mikhailov V."/>
            <person name="Isaeva M."/>
        </authorList>
    </citation>
    <scope>NUCLEOTIDE SEQUENCE</scope>
    <source>
        <strain evidence="4">KMM 9713</strain>
    </source>
</reference>
<dbReference type="Proteomes" id="UP001152599">
    <property type="component" value="Unassembled WGS sequence"/>
</dbReference>
<feature type="transmembrane region" description="Helical" evidence="2">
    <location>
        <begin position="12"/>
        <end position="30"/>
    </location>
</feature>
<name>A0A9X4MYI6_9FLAO</name>
<comment type="caution">
    <text evidence="4">The sequence shown here is derived from an EMBL/GenBank/DDBJ whole genome shotgun (WGS) entry which is preliminary data.</text>
</comment>
<dbReference type="Pfam" id="PF03793">
    <property type="entry name" value="PASTA"/>
    <property type="match status" value="2"/>
</dbReference>
<feature type="region of interest" description="Disordered" evidence="1">
    <location>
        <begin position="304"/>
        <end position="335"/>
    </location>
</feature>
<evidence type="ECO:0000313" key="5">
    <source>
        <dbReference type="Proteomes" id="UP001152599"/>
    </source>
</evidence>
<gene>
    <name evidence="4" type="ORF">NMK71_07930</name>
</gene>
<keyword evidence="2" id="KW-0472">Membrane</keyword>
<proteinExistence type="predicted"/>
<evidence type="ECO:0000256" key="2">
    <source>
        <dbReference type="SAM" id="Phobius"/>
    </source>
</evidence>
<evidence type="ECO:0000259" key="3">
    <source>
        <dbReference type="PROSITE" id="PS51178"/>
    </source>
</evidence>
<dbReference type="AlphaFoldDB" id="A0A9X4MYI6"/>
<keyword evidence="2" id="KW-1133">Transmembrane helix</keyword>
<dbReference type="Gene3D" id="3.30.10.20">
    <property type="match status" value="3"/>
</dbReference>
<dbReference type="RefSeq" id="WP_304417263.1">
    <property type="nucleotide sequence ID" value="NZ_JANAIE010000005.1"/>
</dbReference>
<dbReference type="CDD" id="cd06577">
    <property type="entry name" value="PASTA_pknB"/>
    <property type="match status" value="2"/>
</dbReference>
<organism evidence="4 5">
    <name type="scientific">Profundicola chukchiensis</name>
    <dbReference type="NCBI Taxonomy" id="2961959"/>
    <lineage>
        <taxon>Bacteria</taxon>
        <taxon>Pseudomonadati</taxon>
        <taxon>Bacteroidota</taxon>
        <taxon>Flavobacteriia</taxon>
        <taxon>Flavobacteriales</taxon>
        <taxon>Weeksellaceae</taxon>
        <taxon>Profundicola</taxon>
    </lineage>
</organism>
<protein>
    <submittedName>
        <fullName evidence="4">PASTA domain-containing protein</fullName>
    </submittedName>
</protein>
<feature type="domain" description="PASTA" evidence="3">
    <location>
        <begin position="184"/>
        <end position="249"/>
    </location>
</feature>
<evidence type="ECO:0000256" key="1">
    <source>
        <dbReference type="SAM" id="MobiDB-lite"/>
    </source>
</evidence>
<dbReference type="PROSITE" id="PS51178">
    <property type="entry name" value="PASTA"/>
    <property type="match status" value="2"/>
</dbReference>